<dbReference type="SMART" id="SM00028">
    <property type="entry name" value="TPR"/>
    <property type="match status" value="2"/>
</dbReference>
<dbReference type="InterPro" id="IPR002893">
    <property type="entry name" value="Znf_MYND"/>
</dbReference>
<dbReference type="OrthoDB" id="6088515at2759"/>
<evidence type="ECO:0000256" key="2">
    <source>
        <dbReference type="ARBA" id="ARBA00022771"/>
    </source>
</evidence>
<dbReference type="PANTHER" id="PTHR35205:SF1">
    <property type="entry name" value="ZU5 DOMAIN-CONTAINING PROTEIN"/>
    <property type="match status" value="1"/>
</dbReference>
<dbReference type="SUPFAM" id="SSF52540">
    <property type="entry name" value="P-loop containing nucleoside triphosphate hydrolases"/>
    <property type="match status" value="1"/>
</dbReference>
<dbReference type="Pfam" id="PF25000">
    <property type="entry name" value="DUF7779"/>
    <property type="match status" value="1"/>
</dbReference>
<accession>A0A7D9E899</accession>
<dbReference type="Gene3D" id="1.25.40.10">
    <property type="entry name" value="Tetratricopeptide repeat domain"/>
    <property type="match status" value="1"/>
</dbReference>
<dbReference type="InterPro" id="IPR011050">
    <property type="entry name" value="Pectin_lyase_fold/virulence"/>
</dbReference>
<dbReference type="Pfam" id="PF13229">
    <property type="entry name" value="Beta_helix"/>
    <property type="match status" value="1"/>
</dbReference>
<feature type="region of interest" description="Disordered" evidence="4">
    <location>
        <begin position="826"/>
        <end position="847"/>
    </location>
</feature>
<evidence type="ECO:0000256" key="4">
    <source>
        <dbReference type="SAM" id="MobiDB-lite"/>
    </source>
</evidence>
<dbReference type="PANTHER" id="PTHR35205">
    <property type="entry name" value="NB-ARC AND TPR DOMAIN PROTEIN"/>
    <property type="match status" value="1"/>
</dbReference>
<name>A0A7D9E899_PARCT</name>
<evidence type="ECO:0000313" key="6">
    <source>
        <dbReference type="Proteomes" id="UP001152795"/>
    </source>
</evidence>
<dbReference type="EMBL" id="CACRXK020004486">
    <property type="protein sequence ID" value="CAB4002923.1"/>
    <property type="molecule type" value="Genomic_DNA"/>
</dbReference>
<dbReference type="InterPro" id="IPR027417">
    <property type="entry name" value="P-loop_NTPase"/>
</dbReference>
<proteinExistence type="predicted"/>
<protein>
    <submittedName>
        <fullName evidence="5">Stress-induced-phospho 1</fullName>
    </submittedName>
</protein>
<sequence>MASAISISDEERRWTVVGICFTKVLTPNLRKVVAKELQIWYQRLCRPPDEIHKQGFGMFKKKLPPSRFLLQYKNINKNDVHKSPSAYDYKVKDPLSLAKLFVQPFMAMFTGFDQTMDTSAVLAVMSEADPFVTSRAAADAKTVRSDIRNKWAHCNFSDWTEPSFLAAFQQMECLVKKMNLPPPDEKDLCDDLDSWKDKGLKLCFGQPVDPELLKLVMEEVAELRTSVETWEFENDTQMNKLLEQLGNMQSNFEKELRGLVKRIEKCERLGAENSKELERLGTKFSTELSKYHYKQEEKIPYVFDAPDRNQYFSGRTRELQELQRILKLDDVGEEKKVCIGAVCGLGGIGKTSLVTEYAHKMKKYYRGGVYWFSAEDDQFFEQSVNDTALKLGALLGTFDLTLTNTLIRIGQSSEPCLIILDCLDQLDLSPNILKFLSIVSRQSVSGAVVVMTRRNESLLVEEMSSLYKDRCLTLKCLELEEAKQFLFRRTGLSRDENTNSVAESLVEELGGLPLALEQAGACIKALRCSFPVYLEQYKTKRVQLLERQKAKPVSVYESPERLAVHTTWLLNISHIKESPDGMSAIRLMNAYAFFNPNEIEEELVNVGEPPIEDEEFRDCVSSPFGCRQVVKLLTDFSLFMYVHAHSVSTHRLVQELVRENLDAGEKAESFVDAVRLLSLAFSKCTSPKGLLCNVGVEERLKSFDFPRNPSEYFLWSKLCFHGFHLQQNMEKLLAKPEPKCLGSLFVFETAKILHECVVHLSANAKQEEAKRTLNLVYRILDWVPLSEYDTIERNLSRNSLFSSHVIPLPKWLQIVIKQRCVPPMRSLEPLDEKPSHQADSSDSRKLEQNVEKLRLEGNKSFKDGLYEKAVKAYSAAIDMSKNTPAFNPLLLTNRATAYIKLNQRDTALKDANEYISRFPVCWKGYARKALALDEKVSAEIAAALAYYYYCRLKDGSCIFSEYPPFKEAFPGLKERIYICNTGSQLIAEFMSSIIRNYPDLRIVILGSKEYVLTSTRLPEAEGTITPIPVKNCIMVGAKSDRSVNIKFEGDTGLNLYEKCMFANLSFSIDKGQIISLPESWVKVLNCNFTSNSAVSAAVGNQGMFNAQRCNFTDCKAGGLLCARTGNMVVDDCTFARNMKAGLEVRENGILTVRNSSIYNNHWDGLAIGPRAAKCDSFDCQIYHNAREGIAVIDDSKCITLMRNHIFGNDENGIYVRNSAVDMRQNKIFDNESWGIWSGIDSWCNVSMNDIFRNKRGGVRVGKRRAGQERPHSVVELNTIHDNYGPGYINNIHNFEDVRVFFQRVGLSETTGDYESAKFVQNVVYNNEERIIVDQSKLSSSWCSGCFGKCEELKPCGKCFTAAYCNKNCQKRHWSRHKKLCKVLREKSSFLIPFTKKRGFRESVNVHRKGLDGVGPDYSSPPPRDGKRFIVKVQTDFDSGAYGERYKLVIYDRSFDVYEDFQAEFIDHLVKDFGVLCKRKYFEKKLFLYCAFEENGKLRLFINNFADFQTW</sequence>
<dbReference type="GO" id="GO:0008270">
    <property type="term" value="F:zinc ion binding"/>
    <property type="evidence" value="ECO:0007669"/>
    <property type="project" value="UniProtKB-KW"/>
</dbReference>
<organism evidence="5 6">
    <name type="scientific">Paramuricea clavata</name>
    <name type="common">Red gorgonian</name>
    <name type="synonym">Violescent sea-whip</name>
    <dbReference type="NCBI Taxonomy" id="317549"/>
    <lineage>
        <taxon>Eukaryota</taxon>
        <taxon>Metazoa</taxon>
        <taxon>Cnidaria</taxon>
        <taxon>Anthozoa</taxon>
        <taxon>Octocorallia</taxon>
        <taxon>Malacalcyonacea</taxon>
        <taxon>Plexauridae</taxon>
        <taxon>Paramuricea</taxon>
    </lineage>
</organism>
<dbReference type="GO" id="GO:0043531">
    <property type="term" value="F:ADP binding"/>
    <property type="evidence" value="ECO:0007669"/>
    <property type="project" value="InterPro"/>
</dbReference>
<dbReference type="InterPro" id="IPR019734">
    <property type="entry name" value="TPR_rpt"/>
</dbReference>
<feature type="compositionally biased region" description="Basic and acidic residues" evidence="4">
    <location>
        <begin position="828"/>
        <end position="847"/>
    </location>
</feature>
<dbReference type="InterPro" id="IPR012334">
    <property type="entry name" value="Pectin_lyas_fold"/>
</dbReference>
<dbReference type="Proteomes" id="UP001152795">
    <property type="component" value="Unassembled WGS sequence"/>
</dbReference>
<comment type="caution">
    <text evidence="5">The sequence shown here is derived from an EMBL/GenBank/DDBJ whole genome shotgun (WGS) entry which is preliminary data.</text>
</comment>
<dbReference type="SUPFAM" id="SSF48452">
    <property type="entry name" value="TPR-like"/>
    <property type="match status" value="1"/>
</dbReference>
<dbReference type="Gene3D" id="6.10.140.2220">
    <property type="match status" value="1"/>
</dbReference>
<dbReference type="SUPFAM" id="SSF51126">
    <property type="entry name" value="Pectin lyase-like"/>
    <property type="match status" value="1"/>
</dbReference>
<dbReference type="InterPro" id="IPR011990">
    <property type="entry name" value="TPR-like_helical_dom_sf"/>
</dbReference>
<dbReference type="InterPro" id="IPR056681">
    <property type="entry name" value="DUF7779"/>
</dbReference>
<keyword evidence="6" id="KW-1185">Reference proteome</keyword>
<dbReference type="SUPFAM" id="SSF144232">
    <property type="entry name" value="HIT/MYND zinc finger-like"/>
    <property type="match status" value="1"/>
</dbReference>
<gene>
    <name evidence="5" type="ORF">PACLA_8A024163</name>
</gene>
<keyword evidence="1" id="KW-0479">Metal-binding</keyword>
<reference evidence="5" key="1">
    <citation type="submission" date="2020-04" db="EMBL/GenBank/DDBJ databases">
        <authorList>
            <person name="Alioto T."/>
            <person name="Alioto T."/>
            <person name="Gomez Garrido J."/>
        </authorList>
    </citation>
    <scope>NUCLEOTIDE SEQUENCE</scope>
    <source>
        <strain evidence="5">A484AB</strain>
    </source>
</reference>
<dbReference type="Gene3D" id="2.160.20.10">
    <property type="entry name" value="Single-stranded right-handed beta-helix, Pectin lyase-like"/>
    <property type="match status" value="1"/>
</dbReference>
<keyword evidence="3" id="KW-0862">Zinc</keyword>
<evidence type="ECO:0000256" key="1">
    <source>
        <dbReference type="ARBA" id="ARBA00022723"/>
    </source>
</evidence>
<dbReference type="Pfam" id="PF01753">
    <property type="entry name" value="zf-MYND"/>
    <property type="match status" value="1"/>
</dbReference>
<dbReference type="SMART" id="SM00710">
    <property type="entry name" value="PbH1"/>
    <property type="match status" value="4"/>
</dbReference>
<dbReference type="InterPro" id="IPR006626">
    <property type="entry name" value="PbH1"/>
</dbReference>
<dbReference type="PROSITE" id="PS01360">
    <property type="entry name" value="ZF_MYND_1"/>
    <property type="match status" value="1"/>
</dbReference>
<dbReference type="Gene3D" id="3.40.50.300">
    <property type="entry name" value="P-loop containing nucleotide triphosphate hydrolases"/>
    <property type="match status" value="1"/>
</dbReference>
<keyword evidence="2" id="KW-0863">Zinc-finger</keyword>
<evidence type="ECO:0000313" key="5">
    <source>
        <dbReference type="EMBL" id="CAB4002923.1"/>
    </source>
</evidence>
<dbReference type="InterPro" id="IPR039448">
    <property type="entry name" value="Beta_helix"/>
</dbReference>
<evidence type="ECO:0000256" key="3">
    <source>
        <dbReference type="ARBA" id="ARBA00022833"/>
    </source>
</evidence>
<dbReference type="PROSITE" id="PS50865">
    <property type="entry name" value="ZF_MYND_2"/>
    <property type="match status" value="1"/>
</dbReference>